<sequence length="55" mass="6266">WYTAWREAQVREHKSPSGMNVTTDSGIHLRSSLKTQQISESSLHRKSIKPTQNAT</sequence>
<keyword evidence="3" id="KW-1185">Reference proteome</keyword>
<proteinExistence type="predicted"/>
<dbReference type="Proteomes" id="UP001228049">
    <property type="component" value="Unassembled WGS sequence"/>
</dbReference>
<dbReference type="EMBL" id="JASDAP010000001">
    <property type="protein sequence ID" value="KAK1906824.1"/>
    <property type="molecule type" value="Genomic_DNA"/>
</dbReference>
<feature type="non-terminal residue" evidence="2">
    <location>
        <position position="55"/>
    </location>
</feature>
<evidence type="ECO:0000313" key="3">
    <source>
        <dbReference type="Proteomes" id="UP001228049"/>
    </source>
</evidence>
<organism evidence="2 3">
    <name type="scientific">Dissostichus eleginoides</name>
    <name type="common">Patagonian toothfish</name>
    <name type="synonym">Dissostichus amissus</name>
    <dbReference type="NCBI Taxonomy" id="100907"/>
    <lineage>
        <taxon>Eukaryota</taxon>
        <taxon>Metazoa</taxon>
        <taxon>Chordata</taxon>
        <taxon>Craniata</taxon>
        <taxon>Vertebrata</taxon>
        <taxon>Euteleostomi</taxon>
        <taxon>Actinopterygii</taxon>
        <taxon>Neopterygii</taxon>
        <taxon>Teleostei</taxon>
        <taxon>Neoteleostei</taxon>
        <taxon>Acanthomorphata</taxon>
        <taxon>Eupercaria</taxon>
        <taxon>Perciformes</taxon>
        <taxon>Notothenioidei</taxon>
        <taxon>Nototheniidae</taxon>
        <taxon>Dissostichus</taxon>
    </lineage>
</organism>
<evidence type="ECO:0000256" key="1">
    <source>
        <dbReference type="SAM" id="MobiDB-lite"/>
    </source>
</evidence>
<name>A0AAD9CWE2_DISEL</name>
<feature type="region of interest" description="Disordered" evidence="1">
    <location>
        <begin position="1"/>
        <end position="55"/>
    </location>
</feature>
<accession>A0AAD9CWE2</accession>
<gene>
    <name evidence="2" type="ORF">KUDE01_009220</name>
</gene>
<feature type="compositionally biased region" description="Polar residues" evidence="1">
    <location>
        <begin position="32"/>
        <end position="41"/>
    </location>
</feature>
<evidence type="ECO:0000313" key="2">
    <source>
        <dbReference type="EMBL" id="KAK1906824.1"/>
    </source>
</evidence>
<reference evidence="2" key="1">
    <citation type="submission" date="2023-04" db="EMBL/GenBank/DDBJ databases">
        <title>Chromosome-level genome of Chaenocephalus aceratus.</title>
        <authorList>
            <person name="Park H."/>
        </authorList>
    </citation>
    <scope>NUCLEOTIDE SEQUENCE</scope>
    <source>
        <strain evidence="2">DE</strain>
        <tissue evidence="2">Muscle</tissue>
    </source>
</reference>
<comment type="caution">
    <text evidence="2">The sequence shown here is derived from an EMBL/GenBank/DDBJ whole genome shotgun (WGS) entry which is preliminary data.</text>
</comment>
<dbReference type="AlphaFoldDB" id="A0AAD9CWE2"/>
<feature type="non-terminal residue" evidence="2">
    <location>
        <position position="1"/>
    </location>
</feature>
<protein>
    <submittedName>
        <fullName evidence="2">Pyruvate carboxylase subunit A</fullName>
    </submittedName>
</protein>
<keyword evidence="2" id="KW-0670">Pyruvate</keyword>